<reference evidence="1" key="2">
    <citation type="journal article" date="2022" name="New Phytol.">
        <title>Evolutionary transition to the ectomycorrhizal habit in the genomes of a hyperdiverse lineage of mushroom-forming fungi.</title>
        <authorList>
            <person name="Looney B."/>
            <person name="Miyauchi S."/>
            <person name="Morin E."/>
            <person name="Drula E."/>
            <person name="Courty P.E."/>
            <person name="Kohler A."/>
            <person name="Kuo A."/>
            <person name="LaButti K."/>
            <person name="Pangilinan J."/>
            <person name="Lipzen A."/>
            <person name="Riley R."/>
            <person name="Andreopoulos W."/>
            <person name="He G."/>
            <person name="Johnson J."/>
            <person name="Nolan M."/>
            <person name="Tritt A."/>
            <person name="Barry K.W."/>
            <person name="Grigoriev I.V."/>
            <person name="Nagy L.G."/>
            <person name="Hibbett D."/>
            <person name="Henrissat B."/>
            <person name="Matheny P.B."/>
            <person name="Labbe J."/>
            <person name="Martin F.M."/>
        </authorList>
    </citation>
    <scope>NUCLEOTIDE SEQUENCE</scope>
    <source>
        <strain evidence="1">FP105234-sp</strain>
    </source>
</reference>
<comment type="caution">
    <text evidence="1">The sequence shown here is derived from an EMBL/GenBank/DDBJ whole genome shotgun (WGS) entry which is preliminary data.</text>
</comment>
<gene>
    <name evidence="1" type="ORF">FA95DRAFT_562640</name>
</gene>
<dbReference type="EMBL" id="MU276063">
    <property type="protein sequence ID" value="KAI0042491.1"/>
    <property type="molecule type" value="Genomic_DNA"/>
</dbReference>
<proteinExistence type="predicted"/>
<accession>A0ACB8RE49</accession>
<organism evidence="1 2">
    <name type="scientific">Auriscalpium vulgare</name>
    <dbReference type="NCBI Taxonomy" id="40419"/>
    <lineage>
        <taxon>Eukaryota</taxon>
        <taxon>Fungi</taxon>
        <taxon>Dikarya</taxon>
        <taxon>Basidiomycota</taxon>
        <taxon>Agaricomycotina</taxon>
        <taxon>Agaricomycetes</taxon>
        <taxon>Russulales</taxon>
        <taxon>Auriscalpiaceae</taxon>
        <taxon>Auriscalpium</taxon>
    </lineage>
</organism>
<sequence length="133" mass="14384">MRDSRPVRAVSQPRLIQALSGVGIGGGGCTAVNEKLGRRSVVFSATLGVPQNARSRRTARDSALASGGTRRRYCCGEITRAPRRQTRRDLQTLKPACKCSHERAVLANLLRKGRLCARSAGRPPLLLGHDARV</sequence>
<dbReference type="Proteomes" id="UP000814033">
    <property type="component" value="Unassembled WGS sequence"/>
</dbReference>
<protein>
    <submittedName>
        <fullName evidence="1">Uncharacterized protein</fullName>
    </submittedName>
</protein>
<name>A0ACB8RE49_9AGAM</name>
<keyword evidence="2" id="KW-1185">Reference proteome</keyword>
<reference evidence="1" key="1">
    <citation type="submission" date="2021-02" db="EMBL/GenBank/DDBJ databases">
        <authorList>
            <consortium name="DOE Joint Genome Institute"/>
            <person name="Ahrendt S."/>
            <person name="Looney B.P."/>
            <person name="Miyauchi S."/>
            <person name="Morin E."/>
            <person name="Drula E."/>
            <person name="Courty P.E."/>
            <person name="Chicoki N."/>
            <person name="Fauchery L."/>
            <person name="Kohler A."/>
            <person name="Kuo A."/>
            <person name="Labutti K."/>
            <person name="Pangilinan J."/>
            <person name="Lipzen A."/>
            <person name="Riley R."/>
            <person name="Andreopoulos W."/>
            <person name="He G."/>
            <person name="Johnson J."/>
            <person name="Barry K.W."/>
            <person name="Grigoriev I.V."/>
            <person name="Nagy L."/>
            <person name="Hibbett D."/>
            <person name="Henrissat B."/>
            <person name="Matheny P.B."/>
            <person name="Labbe J."/>
            <person name="Martin F."/>
        </authorList>
    </citation>
    <scope>NUCLEOTIDE SEQUENCE</scope>
    <source>
        <strain evidence="1">FP105234-sp</strain>
    </source>
</reference>
<evidence type="ECO:0000313" key="2">
    <source>
        <dbReference type="Proteomes" id="UP000814033"/>
    </source>
</evidence>
<evidence type="ECO:0000313" key="1">
    <source>
        <dbReference type="EMBL" id="KAI0042491.1"/>
    </source>
</evidence>